<dbReference type="EMBL" id="WHUW01000019">
    <property type="protein sequence ID" value="KAF8437156.1"/>
    <property type="molecule type" value="Genomic_DNA"/>
</dbReference>
<organism evidence="1 2">
    <name type="scientific">Boletus edulis BED1</name>
    <dbReference type="NCBI Taxonomy" id="1328754"/>
    <lineage>
        <taxon>Eukaryota</taxon>
        <taxon>Fungi</taxon>
        <taxon>Dikarya</taxon>
        <taxon>Basidiomycota</taxon>
        <taxon>Agaricomycotina</taxon>
        <taxon>Agaricomycetes</taxon>
        <taxon>Agaricomycetidae</taxon>
        <taxon>Boletales</taxon>
        <taxon>Boletineae</taxon>
        <taxon>Boletaceae</taxon>
        <taxon>Boletoideae</taxon>
        <taxon>Boletus</taxon>
    </lineage>
</organism>
<proteinExistence type="predicted"/>
<dbReference type="PANTHER" id="PTHR33266">
    <property type="entry name" value="CHROMOSOME 15, WHOLE GENOME SHOTGUN SEQUENCE"/>
    <property type="match status" value="1"/>
</dbReference>
<dbReference type="Proteomes" id="UP001194468">
    <property type="component" value="Unassembled WGS sequence"/>
</dbReference>
<gene>
    <name evidence="1" type="ORF">L210DRAFT_3631752</name>
</gene>
<dbReference type="AlphaFoldDB" id="A0AAD4GD01"/>
<comment type="caution">
    <text evidence="1">The sequence shown here is derived from an EMBL/GenBank/DDBJ whole genome shotgun (WGS) entry which is preliminary data.</text>
</comment>
<keyword evidence="2" id="KW-1185">Reference proteome</keyword>
<accession>A0AAD4GD01</accession>
<sequence length="841" mass="94564">MDPPADPMDIDEPANLEFVADDFEEGEHEKMDKDVFATFRQAMNPGLHPYILLAIVKQSRGRLLKKYDSIEECEILLYNHPSINQLTLESSKDGYKKLRLLKLLRPEPKGANPLPPLPETSWEHPYVGDAVNALWDHIVKWFGVETGPAGRELYARYCAIVQSSGMGKSRVIDELSKFRFVIPVNLLDPESSGYPPSDISALRYLGGGGSQEEAFFRSCQFLHALFMETIDAVKHMAGETIAGQFRDNIKEGMGDRHHGQWRVTFYNNVVQRSKSLRDTYSRYFRGPGTNDEKLISPDFPLCHVFQELCKVHGQRGELSKPHSIPYVVLAFDEVHCLTGLTYETDHKWSCFGELRRAIRGLSGEPIFTVFLSTSAAMFSVTPTPTRDSLGRMLTSDVIPPFFDLGFDQLALPVDYSRRVMLSEIASEEHFVSYGRPLWRVYLKRENSRPINFAVMKLLGGVQHTNKPLDPPLDPAQKLACLAERIPIEFLSTSFASQISEQEKYQVHAHMRVILKIDDNLETIVTTSPSEPILSEAAYSVMTTEGFNAPQALQEILNGFAVHKGELGELIVALLFTMARDKAVGPPAKSGLPRKGQRWCSVTELLESLFCTSTHITVCGGSEFTPDGTSLFQAHVGATFKGSSVYFTHFIKVHQHAVVELKFLMHSMVRGAAILCANGQPGIDGIIPFLLEGDEIKEGNIGVIMFRVRNDDYYKDSPDQALVLGMDPFRLRLTNPDIPIIRFFFALAASNPTLQRVKYEDSYKSKNRYKAYDFWVSGLSSTIFEPVVNNEDAWGSLLKISQGWEQIYSGASGYNGELRKSMNPGTATTEEFWQNWCNEQFP</sequence>
<reference evidence="1" key="2">
    <citation type="journal article" date="2020" name="Nat. Commun.">
        <title>Large-scale genome sequencing of mycorrhizal fungi provides insights into the early evolution of symbiotic traits.</title>
        <authorList>
            <person name="Miyauchi S."/>
            <person name="Kiss E."/>
            <person name="Kuo A."/>
            <person name="Drula E."/>
            <person name="Kohler A."/>
            <person name="Sanchez-Garcia M."/>
            <person name="Morin E."/>
            <person name="Andreopoulos B."/>
            <person name="Barry K.W."/>
            <person name="Bonito G."/>
            <person name="Buee M."/>
            <person name="Carver A."/>
            <person name="Chen C."/>
            <person name="Cichocki N."/>
            <person name="Clum A."/>
            <person name="Culley D."/>
            <person name="Crous P.W."/>
            <person name="Fauchery L."/>
            <person name="Girlanda M."/>
            <person name="Hayes R.D."/>
            <person name="Keri Z."/>
            <person name="LaButti K."/>
            <person name="Lipzen A."/>
            <person name="Lombard V."/>
            <person name="Magnuson J."/>
            <person name="Maillard F."/>
            <person name="Murat C."/>
            <person name="Nolan M."/>
            <person name="Ohm R.A."/>
            <person name="Pangilinan J."/>
            <person name="Pereira M.F."/>
            <person name="Perotto S."/>
            <person name="Peter M."/>
            <person name="Pfister S."/>
            <person name="Riley R."/>
            <person name="Sitrit Y."/>
            <person name="Stielow J.B."/>
            <person name="Szollosi G."/>
            <person name="Zifcakova L."/>
            <person name="Stursova M."/>
            <person name="Spatafora J.W."/>
            <person name="Tedersoo L."/>
            <person name="Vaario L.M."/>
            <person name="Yamada A."/>
            <person name="Yan M."/>
            <person name="Wang P."/>
            <person name="Xu J."/>
            <person name="Bruns T."/>
            <person name="Baldrian P."/>
            <person name="Vilgalys R."/>
            <person name="Dunand C."/>
            <person name="Henrissat B."/>
            <person name="Grigoriev I.V."/>
            <person name="Hibbett D."/>
            <person name="Nagy L.G."/>
            <person name="Martin F.M."/>
        </authorList>
    </citation>
    <scope>NUCLEOTIDE SEQUENCE</scope>
    <source>
        <strain evidence="1">BED1</strain>
    </source>
</reference>
<evidence type="ECO:0000313" key="2">
    <source>
        <dbReference type="Proteomes" id="UP001194468"/>
    </source>
</evidence>
<protein>
    <submittedName>
        <fullName evidence="1">Uncharacterized protein</fullName>
    </submittedName>
</protein>
<evidence type="ECO:0000313" key="1">
    <source>
        <dbReference type="EMBL" id="KAF8437156.1"/>
    </source>
</evidence>
<reference evidence="1" key="1">
    <citation type="submission" date="2019-10" db="EMBL/GenBank/DDBJ databases">
        <authorList>
            <consortium name="DOE Joint Genome Institute"/>
            <person name="Kuo A."/>
            <person name="Miyauchi S."/>
            <person name="Kiss E."/>
            <person name="Drula E."/>
            <person name="Kohler A."/>
            <person name="Sanchez-Garcia M."/>
            <person name="Andreopoulos B."/>
            <person name="Barry K.W."/>
            <person name="Bonito G."/>
            <person name="Buee M."/>
            <person name="Carver A."/>
            <person name="Chen C."/>
            <person name="Cichocki N."/>
            <person name="Clum A."/>
            <person name="Culley D."/>
            <person name="Crous P.W."/>
            <person name="Fauchery L."/>
            <person name="Girlanda M."/>
            <person name="Hayes R."/>
            <person name="Keri Z."/>
            <person name="LaButti K."/>
            <person name="Lipzen A."/>
            <person name="Lombard V."/>
            <person name="Magnuson J."/>
            <person name="Maillard F."/>
            <person name="Morin E."/>
            <person name="Murat C."/>
            <person name="Nolan M."/>
            <person name="Ohm R."/>
            <person name="Pangilinan J."/>
            <person name="Pereira M."/>
            <person name="Perotto S."/>
            <person name="Peter M."/>
            <person name="Riley R."/>
            <person name="Sitrit Y."/>
            <person name="Stielow B."/>
            <person name="Szollosi G."/>
            <person name="Zifcakova L."/>
            <person name="Stursova M."/>
            <person name="Spatafora J.W."/>
            <person name="Tedersoo L."/>
            <person name="Vaario L.-M."/>
            <person name="Yamada A."/>
            <person name="Yan M."/>
            <person name="Wang P."/>
            <person name="Xu J."/>
            <person name="Bruns T."/>
            <person name="Baldrian P."/>
            <person name="Vilgalys R."/>
            <person name="Henrissat B."/>
            <person name="Grigoriev I.V."/>
            <person name="Hibbett D."/>
            <person name="Nagy L.G."/>
            <person name="Martin F.M."/>
        </authorList>
    </citation>
    <scope>NUCLEOTIDE SEQUENCE</scope>
    <source>
        <strain evidence="1">BED1</strain>
    </source>
</reference>
<name>A0AAD4GD01_BOLED</name>
<dbReference type="PANTHER" id="PTHR33266:SF1">
    <property type="entry name" value="F-BOX DOMAIN-CONTAINING PROTEIN"/>
    <property type="match status" value="1"/>
</dbReference>